<dbReference type="InterPro" id="IPR052225">
    <property type="entry name" value="Ser/Arg_repetitive_matrix"/>
</dbReference>
<evidence type="ECO:0000313" key="4">
    <source>
        <dbReference type="EMBL" id="KNG81185.1"/>
    </source>
</evidence>
<dbReference type="SMART" id="SM00311">
    <property type="entry name" value="PWI"/>
    <property type="match status" value="1"/>
</dbReference>
<dbReference type="GeneID" id="26811591"/>
<dbReference type="InterPro" id="IPR002483">
    <property type="entry name" value="PWI_dom"/>
</dbReference>
<feature type="compositionally biased region" description="Basic and acidic residues" evidence="2">
    <location>
        <begin position="283"/>
        <end position="309"/>
    </location>
</feature>
<dbReference type="Gene3D" id="1.20.1390.10">
    <property type="entry name" value="PWI domain"/>
    <property type="match status" value="1"/>
</dbReference>
<dbReference type="PANTHER" id="PTHR23148:SF0">
    <property type="entry name" value="SERINE_ARGININE REPETITIVE MATRIX PROTEIN 1"/>
    <property type="match status" value="1"/>
</dbReference>
<dbReference type="InterPro" id="IPR036483">
    <property type="entry name" value="PWI_dom_sf"/>
</dbReference>
<evidence type="ECO:0000256" key="1">
    <source>
        <dbReference type="ARBA" id="ARBA00022664"/>
    </source>
</evidence>
<dbReference type="PANTHER" id="PTHR23148">
    <property type="entry name" value="SERINE/ARGININE REGULATED NUCLEAR MATRIX PROTEIN"/>
    <property type="match status" value="1"/>
</dbReference>
<organism evidence="4 5">
    <name type="scientific">Aspergillus nomiae NRRL (strain ATCC 15546 / NRRL 13137 / CBS 260.88 / M93)</name>
    <dbReference type="NCBI Taxonomy" id="1509407"/>
    <lineage>
        <taxon>Eukaryota</taxon>
        <taxon>Fungi</taxon>
        <taxon>Dikarya</taxon>
        <taxon>Ascomycota</taxon>
        <taxon>Pezizomycotina</taxon>
        <taxon>Eurotiomycetes</taxon>
        <taxon>Eurotiomycetidae</taxon>
        <taxon>Eurotiales</taxon>
        <taxon>Aspergillaceae</taxon>
        <taxon>Aspergillus</taxon>
        <taxon>Aspergillus subgen. Circumdati</taxon>
    </lineage>
</organism>
<dbReference type="Pfam" id="PF01480">
    <property type="entry name" value="PWI"/>
    <property type="match status" value="1"/>
</dbReference>
<dbReference type="GO" id="GO:0005681">
    <property type="term" value="C:spliceosomal complex"/>
    <property type="evidence" value="ECO:0007669"/>
    <property type="project" value="TreeGrafter"/>
</dbReference>
<comment type="caution">
    <text evidence="4">The sequence shown here is derived from an EMBL/GenBank/DDBJ whole genome shotgun (WGS) entry which is preliminary data.</text>
</comment>
<dbReference type="RefSeq" id="XP_015402108.1">
    <property type="nucleotide sequence ID" value="XM_015555043.1"/>
</dbReference>
<feature type="compositionally biased region" description="Basic residues" evidence="2">
    <location>
        <begin position="518"/>
        <end position="538"/>
    </location>
</feature>
<dbReference type="PROSITE" id="PS51025">
    <property type="entry name" value="PWI"/>
    <property type="match status" value="1"/>
</dbReference>
<gene>
    <name evidence="4" type="ORF">ANOM_009787</name>
</gene>
<feature type="compositionally biased region" description="Basic and acidic residues" evidence="2">
    <location>
        <begin position="608"/>
        <end position="626"/>
    </location>
</feature>
<feature type="compositionally biased region" description="Basic residues" evidence="2">
    <location>
        <begin position="553"/>
        <end position="567"/>
    </location>
</feature>
<dbReference type="Proteomes" id="UP000037505">
    <property type="component" value="Unassembled WGS sequence"/>
</dbReference>
<evidence type="ECO:0000313" key="5">
    <source>
        <dbReference type="Proteomes" id="UP000037505"/>
    </source>
</evidence>
<feature type="compositionally biased region" description="Basic and acidic residues" evidence="2">
    <location>
        <begin position="586"/>
        <end position="601"/>
    </location>
</feature>
<dbReference type="OrthoDB" id="163257at2759"/>
<feature type="compositionally biased region" description="Basic and acidic residues" evidence="2">
    <location>
        <begin position="447"/>
        <end position="471"/>
    </location>
</feature>
<dbReference type="AlphaFoldDB" id="A0A0L1IPC8"/>
<feature type="compositionally biased region" description="Basic and acidic residues" evidence="2">
    <location>
        <begin position="396"/>
        <end position="414"/>
    </location>
</feature>
<feature type="compositionally biased region" description="Basic residues" evidence="2">
    <location>
        <begin position="425"/>
        <end position="437"/>
    </location>
</feature>
<evidence type="ECO:0000256" key="2">
    <source>
        <dbReference type="SAM" id="MobiDB-lite"/>
    </source>
</evidence>
<protein>
    <submittedName>
        <fullName evidence="4">Putative PWI domain mRNA processing protein</fullName>
    </submittedName>
</protein>
<evidence type="ECO:0000259" key="3">
    <source>
        <dbReference type="PROSITE" id="PS51025"/>
    </source>
</evidence>
<keyword evidence="1" id="KW-0507">mRNA processing</keyword>
<dbReference type="STRING" id="1509407.A0A0L1IPC8"/>
<feature type="domain" description="PWI" evidence="3">
    <location>
        <begin position="164"/>
        <end position="263"/>
    </location>
</feature>
<feature type="region of interest" description="Disordered" evidence="2">
    <location>
        <begin position="283"/>
        <end position="626"/>
    </location>
</feature>
<dbReference type="GO" id="GO:0006397">
    <property type="term" value="P:mRNA processing"/>
    <property type="evidence" value="ECO:0007669"/>
    <property type="project" value="UniProtKB-KW"/>
</dbReference>
<dbReference type="GO" id="GO:0048024">
    <property type="term" value="P:regulation of mRNA splicing, via spliceosome"/>
    <property type="evidence" value="ECO:0007669"/>
    <property type="project" value="TreeGrafter"/>
</dbReference>
<reference evidence="4 5" key="1">
    <citation type="submission" date="2014-06" db="EMBL/GenBank/DDBJ databases">
        <title>The Genome of the Aflatoxigenic Filamentous Fungus Aspergillus nomius.</title>
        <authorList>
            <person name="Moore M.G."/>
            <person name="Shannon B.M."/>
            <person name="Brian M.M."/>
        </authorList>
    </citation>
    <scope>NUCLEOTIDE SEQUENCE [LARGE SCALE GENOMIC DNA]</scope>
    <source>
        <strain evidence="4 5">NRRL 13137</strain>
    </source>
</reference>
<feature type="compositionally biased region" description="Basic and acidic residues" evidence="2">
    <location>
        <begin position="499"/>
        <end position="517"/>
    </location>
</feature>
<dbReference type="GO" id="GO:0003723">
    <property type="term" value="F:RNA binding"/>
    <property type="evidence" value="ECO:0007669"/>
    <property type="project" value="TreeGrafter"/>
</dbReference>
<keyword evidence="5" id="KW-1185">Reference proteome</keyword>
<dbReference type="EMBL" id="JNOM01000483">
    <property type="protein sequence ID" value="KNG81185.1"/>
    <property type="molecule type" value="Genomic_DNA"/>
</dbReference>
<feature type="compositionally biased region" description="Basic and acidic residues" evidence="2">
    <location>
        <begin position="319"/>
        <end position="342"/>
    </location>
</feature>
<proteinExistence type="predicted"/>
<feature type="compositionally biased region" description="Basic and acidic residues" evidence="2">
    <location>
        <begin position="373"/>
        <end position="382"/>
    </location>
</feature>
<feature type="compositionally biased region" description="Low complexity" evidence="2">
    <location>
        <begin position="357"/>
        <end position="369"/>
    </location>
</feature>
<accession>A0A0L1IPC8</accession>
<name>A0A0L1IPC8_ASPN3</name>
<feature type="non-terminal residue" evidence="4">
    <location>
        <position position="1"/>
    </location>
</feature>
<dbReference type="SUPFAM" id="SSF101233">
    <property type="entry name" value="PWI domain"/>
    <property type="match status" value="1"/>
</dbReference>
<sequence length="626" mass="72314">LHICQDIPFALTTSHTDSFTVIASQITLLRLSTPRYTFINMQVAEILSDLTSLRVCDYNDALALVTVHERIPAELSPADGGLAAPSQQSEKANDDLQRAKELVDLHYEIKARHADGTVDEELARAREDVNRSHAFSFPNTSAGSISDHQLASMAASVDAKLLRQTKFPPEFSRKVDMTKVNIEVMKKWIAGKISEILGNEDDVVIELCFNLLEGSRFPDVKSLQIQLTGFLDKDTAKFCKELWSLCLSAQENPQGVPKELLEAKKLELIQEKIEAEKAAEEARRQKEQERVRERELEEVRRRERSERGRGGRRGGGRGGGRDFDRRRSRDRFQDRPSRREFDSYIPSGSRRNRRPSRSPSRSRSPSASRSPPPRRERQPSRDRNRRRRSPGSSVSPDRDRRPRRRSPDYGDRARSISRSDSSRSRTPRRDRRRRRSVSSHSSSRSPAPKDRRRKDSYSRSRSRSREPGDRSARRRRSSPYSSRADKKESTADFAKARKNRDDRRLSRSRSRNRDDTRRRRYSRSISRSRSRSRGRGRSRSTSSSPGRHDSRSRSRSHNREKKRRRSIQRYAPAARRRRNTSSVSVRSEKRQRVTDQEDNAAKRSSPPPEKRNSSDHEMKDPEEVGQ</sequence>